<dbReference type="InterPro" id="IPR029033">
    <property type="entry name" value="His_PPase_superfam"/>
</dbReference>
<keyword evidence="3" id="KW-1185">Reference proteome</keyword>
<dbReference type="PANTHER" id="PTHR48100:SF1">
    <property type="entry name" value="HISTIDINE PHOSPHATASE FAMILY PROTEIN-RELATED"/>
    <property type="match status" value="1"/>
</dbReference>
<dbReference type="EMBL" id="PIPU01000006">
    <property type="protein sequence ID" value="RUO46761.1"/>
    <property type="molecule type" value="Genomic_DNA"/>
</dbReference>
<dbReference type="AlphaFoldDB" id="A0A432XDE8"/>
<evidence type="ECO:0000313" key="3">
    <source>
        <dbReference type="Proteomes" id="UP000286985"/>
    </source>
</evidence>
<dbReference type="Proteomes" id="UP000286985">
    <property type="component" value="Unassembled WGS sequence"/>
</dbReference>
<protein>
    <submittedName>
        <fullName evidence="2">Histidine phosphatase family protein</fullName>
    </submittedName>
</protein>
<organism evidence="2 3">
    <name type="scientific">Pseudidiomarina donghaiensis</name>
    <dbReference type="NCBI Taxonomy" id="519452"/>
    <lineage>
        <taxon>Bacteria</taxon>
        <taxon>Pseudomonadati</taxon>
        <taxon>Pseudomonadota</taxon>
        <taxon>Gammaproteobacteria</taxon>
        <taxon>Alteromonadales</taxon>
        <taxon>Idiomarinaceae</taxon>
        <taxon>Pseudidiomarina</taxon>
    </lineage>
</organism>
<feature type="chain" id="PRO_5019379001" evidence="1">
    <location>
        <begin position="25"/>
        <end position="180"/>
    </location>
</feature>
<dbReference type="OrthoDB" id="3296006at2"/>
<accession>A0A432XDE8</accession>
<dbReference type="Pfam" id="PF00300">
    <property type="entry name" value="His_Phos_1"/>
    <property type="match status" value="1"/>
</dbReference>
<dbReference type="PANTHER" id="PTHR48100">
    <property type="entry name" value="BROAD-SPECIFICITY PHOSPHATASE YOR283W-RELATED"/>
    <property type="match status" value="1"/>
</dbReference>
<name>A0A432XDE8_9GAMM</name>
<dbReference type="InterPro" id="IPR050275">
    <property type="entry name" value="PGM_Phosphatase"/>
</dbReference>
<dbReference type="CDD" id="cd07067">
    <property type="entry name" value="HP_PGM_like"/>
    <property type="match status" value="1"/>
</dbReference>
<sequence length="180" mass="19323">MVNALFRTMVCVIFSLGVFGMAHAATDQSQVEGEAQTSSKSQTIYVFRHAEKVANKPDPELSEKGQLRAANLAKVLSKASIQRIYATKYQRTQQTAAPLAKQLSQTVNTYAAGDSVGLIEAVRGHGQTAVIIGHSNTVPDIVRAAGGNAPELSEKDYGDLFVVQIVAGKVTTLRFYIPAE</sequence>
<dbReference type="Gene3D" id="3.40.50.1240">
    <property type="entry name" value="Phosphoglycerate mutase-like"/>
    <property type="match status" value="1"/>
</dbReference>
<dbReference type="SMART" id="SM00855">
    <property type="entry name" value="PGAM"/>
    <property type="match status" value="1"/>
</dbReference>
<evidence type="ECO:0000256" key="1">
    <source>
        <dbReference type="SAM" id="SignalP"/>
    </source>
</evidence>
<dbReference type="SUPFAM" id="SSF53254">
    <property type="entry name" value="Phosphoglycerate mutase-like"/>
    <property type="match status" value="1"/>
</dbReference>
<dbReference type="STRING" id="519452.SAMN04488139_2339"/>
<dbReference type="GO" id="GO:0016791">
    <property type="term" value="F:phosphatase activity"/>
    <property type="evidence" value="ECO:0007669"/>
    <property type="project" value="TreeGrafter"/>
</dbReference>
<proteinExistence type="predicted"/>
<keyword evidence="1" id="KW-0732">Signal</keyword>
<dbReference type="GO" id="GO:0005737">
    <property type="term" value="C:cytoplasm"/>
    <property type="evidence" value="ECO:0007669"/>
    <property type="project" value="TreeGrafter"/>
</dbReference>
<reference evidence="3" key="1">
    <citation type="journal article" date="2018" name="Front. Microbiol.">
        <title>Genome-Based Analysis Reveals the Taxonomy and Diversity of the Family Idiomarinaceae.</title>
        <authorList>
            <person name="Liu Y."/>
            <person name="Lai Q."/>
            <person name="Shao Z."/>
        </authorList>
    </citation>
    <scope>NUCLEOTIDE SEQUENCE [LARGE SCALE GENOMIC DNA]</scope>
    <source>
        <strain evidence="3">908033</strain>
    </source>
</reference>
<feature type="signal peptide" evidence="1">
    <location>
        <begin position="1"/>
        <end position="24"/>
    </location>
</feature>
<gene>
    <name evidence="2" type="ORF">CWE24_10990</name>
</gene>
<dbReference type="InterPro" id="IPR013078">
    <property type="entry name" value="His_Pase_superF_clade-1"/>
</dbReference>
<evidence type="ECO:0000313" key="2">
    <source>
        <dbReference type="EMBL" id="RUO46761.1"/>
    </source>
</evidence>
<comment type="caution">
    <text evidence="2">The sequence shown here is derived from an EMBL/GenBank/DDBJ whole genome shotgun (WGS) entry which is preliminary data.</text>
</comment>